<dbReference type="Proteomes" id="UP000314294">
    <property type="component" value="Unassembled WGS sequence"/>
</dbReference>
<protein>
    <submittedName>
        <fullName evidence="1">Uncharacterized protein</fullName>
    </submittedName>
</protein>
<keyword evidence="2" id="KW-1185">Reference proteome</keyword>
<reference evidence="1 2" key="1">
    <citation type="submission" date="2019-03" db="EMBL/GenBank/DDBJ databases">
        <title>First draft genome of Liparis tanakae, snailfish: a comprehensive survey of snailfish specific genes.</title>
        <authorList>
            <person name="Kim W."/>
            <person name="Song I."/>
            <person name="Jeong J.-H."/>
            <person name="Kim D."/>
            <person name="Kim S."/>
            <person name="Ryu S."/>
            <person name="Song J.Y."/>
            <person name="Lee S.K."/>
        </authorList>
    </citation>
    <scope>NUCLEOTIDE SEQUENCE [LARGE SCALE GENOMIC DNA]</scope>
    <source>
        <tissue evidence="1">Muscle</tissue>
    </source>
</reference>
<sequence length="115" mass="12773">MGLTSPEQTTAISLNTVTRVKSHEEERRLHGCVSRQPITSRRAFSRTRLKAVLQVFDPADEPSAPGGRLGPQATNLFLVLEPLFVAVSACDWYPMITFCGTPNLSLYTLLKKKKI</sequence>
<comment type="caution">
    <text evidence="1">The sequence shown here is derived from an EMBL/GenBank/DDBJ whole genome shotgun (WGS) entry which is preliminary data.</text>
</comment>
<dbReference type="AlphaFoldDB" id="A0A4Z2HGW7"/>
<name>A0A4Z2HGW7_9TELE</name>
<organism evidence="1 2">
    <name type="scientific">Liparis tanakae</name>
    <name type="common">Tanaka's snailfish</name>
    <dbReference type="NCBI Taxonomy" id="230148"/>
    <lineage>
        <taxon>Eukaryota</taxon>
        <taxon>Metazoa</taxon>
        <taxon>Chordata</taxon>
        <taxon>Craniata</taxon>
        <taxon>Vertebrata</taxon>
        <taxon>Euteleostomi</taxon>
        <taxon>Actinopterygii</taxon>
        <taxon>Neopterygii</taxon>
        <taxon>Teleostei</taxon>
        <taxon>Neoteleostei</taxon>
        <taxon>Acanthomorphata</taxon>
        <taxon>Eupercaria</taxon>
        <taxon>Perciformes</taxon>
        <taxon>Cottioidei</taxon>
        <taxon>Cottales</taxon>
        <taxon>Liparidae</taxon>
        <taxon>Liparis</taxon>
    </lineage>
</organism>
<evidence type="ECO:0000313" key="2">
    <source>
        <dbReference type="Proteomes" id="UP000314294"/>
    </source>
</evidence>
<dbReference type="EMBL" id="SRLO01000259">
    <property type="protein sequence ID" value="TNN64092.1"/>
    <property type="molecule type" value="Genomic_DNA"/>
</dbReference>
<proteinExistence type="predicted"/>
<evidence type="ECO:0000313" key="1">
    <source>
        <dbReference type="EMBL" id="TNN64092.1"/>
    </source>
</evidence>
<accession>A0A4Z2HGW7</accession>
<gene>
    <name evidence="1" type="ORF">EYF80_025710</name>
</gene>